<dbReference type="AlphaFoldDB" id="A0A9P5LCJ9"/>
<dbReference type="Gene3D" id="1.20.5.340">
    <property type="match status" value="1"/>
</dbReference>
<organism evidence="2 3">
    <name type="scientific">Cylindrodendrum hubeiense</name>
    <dbReference type="NCBI Taxonomy" id="595255"/>
    <lineage>
        <taxon>Eukaryota</taxon>
        <taxon>Fungi</taxon>
        <taxon>Dikarya</taxon>
        <taxon>Ascomycota</taxon>
        <taxon>Pezizomycotina</taxon>
        <taxon>Sordariomycetes</taxon>
        <taxon>Hypocreomycetidae</taxon>
        <taxon>Hypocreales</taxon>
        <taxon>Nectriaceae</taxon>
        <taxon>Cylindrodendrum</taxon>
    </lineage>
</organism>
<sequence length="544" mass="60753">MLVYSGKLKWYHYGVDETFAIVLPSSPVRVGDVAHLFSQWTVDSNGVEKANWSSHLTVSKVSKTESGDDTFTLPGSYYSWEITSQQAYGKLSATMSNPAQDKSTMALDRIWQSKGEQSVGTGRIWFGKINWSQFALNELAIFIVPEGFGEGKPVLSLWQWTRDSSGNKKSPSFRDAIQKQEAGTSSGVTFSYHSYYDLACAWDAKSEKLGVHMSEYGNTKDLGQFPLSAVIEGHSHDWNPPEAAPTKAELEVRLPQAQPSLTRILTPLPFPRTLIDTLAHTAAFVDQAGYLAKYAEERYRLLDADLHLRSQELNAANTENGELKDQLKKLTDDLNVEKVKVANLEAALNEARNQGINDKAALTKKINELEDLLRKGSDHDAEDHRALEAARKAFEAERVAKDDLQKRLDAALLALSAAEARLKTALSQISDLEARVIDLEAQLSVEKKRTEQLQAENSGLSKELNIVKAQLRQRDADLAFTQKELKQAKEDILEKDDEIEGIKKERKAAEDIRDHKELAFKNLKKKTDAAIEELEDKLRAAGLQ</sequence>
<proteinExistence type="predicted"/>
<reference evidence="2" key="1">
    <citation type="submission" date="2020-03" db="EMBL/GenBank/DDBJ databases">
        <title>Draft Genome Sequence of Cylindrodendrum hubeiense.</title>
        <authorList>
            <person name="Buettner E."/>
            <person name="Kellner H."/>
        </authorList>
    </citation>
    <scope>NUCLEOTIDE SEQUENCE</scope>
    <source>
        <strain evidence="2">IHI 201604</strain>
    </source>
</reference>
<protein>
    <submittedName>
        <fullName evidence="2">Uncharacterized protein</fullName>
    </submittedName>
</protein>
<keyword evidence="1" id="KW-0175">Coiled coil</keyword>
<dbReference type="Proteomes" id="UP000722485">
    <property type="component" value="Unassembled WGS sequence"/>
</dbReference>
<accession>A0A9P5LCJ9</accession>
<dbReference type="EMBL" id="JAANBB010000066">
    <property type="protein sequence ID" value="KAF7552133.1"/>
    <property type="molecule type" value="Genomic_DNA"/>
</dbReference>
<evidence type="ECO:0000313" key="3">
    <source>
        <dbReference type="Proteomes" id="UP000722485"/>
    </source>
</evidence>
<feature type="coiled-coil region" evidence="1">
    <location>
        <begin position="313"/>
        <end position="354"/>
    </location>
</feature>
<name>A0A9P5LCJ9_9HYPO</name>
<dbReference type="OrthoDB" id="4332097at2759"/>
<keyword evidence="3" id="KW-1185">Reference proteome</keyword>
<feature type="coiled-coil region" evidence="1">
    <location>
        <begin position="387"/>
        <end position="544"/>
    </location>
</feature>
<gene>
    <name evidence="2" type="ORF">G7Z17_g4539</name>
</gene>
<evidence type="ECO:0000313" key="2">
    <source>
        <dbReference type="EMBL" id="KAF7552133.1"/>
    </source>
</evidence>
<evidence type="ECO:0000256" key="1">
    <source>
        <dbReference type="SAM" id="Coils"/>
    </source>
</evidence>
<comment type="caution">
    <text evidence="2">The sequence shown here is derived from an EMBL/GenBank/DDBJ whole genome shotgun (WGS) entry which is preliminary data.</text>
</comment>